<comment type="caution">
    <text evidence="1">The sequence shown here is derived from an EMBL/GenBank/DDBJ whole genome shotgun (WGS) entry which is preliminary data.</text>
</comment>
<dbReference type="Proteomes" id="UP000326396">
    <property type="component" value="Linkage Group LG4"/>
</dbReference>
<proteinExistence type="predicted"/>
<name>A0A5N6N1F7_9ASTR</name>
<evidence type="ECO:0000313" key="2">
    <source>
        <dbReference type="Proteomes" id="UP000326396"/>
    </source>
</evidence>
<gene>
    <name evidence="1" type="ORF">E3N88_29134</name>
</gene>
<evidence type="ECO:0000313" key="1">
    <source>
        <dbReference type="EMBL" id="KAD4180543.1"/>
    </source>
</evidence>
<dbReference type="EMBL" id="SZYD01000014">
    <property type="protein sequence ID" value="KAD4180543.1"/>
    <property type="molecule type" value="Genomic_DNA"/>
</dbReference>
<reference evidence="1 2" key="1">
    <citation type="submission" date="2019-05" db="EMBL/GenBank/DDBJ databases">
        <title>Mikania micrantha, genome provides insights into the molecular mechanism of rapid growth.</title>
        <authorList>
            <person name="Liu B."/>
        </authorList>
    </citation>
    <scope>NUCLEOTIDE SEQUENCE [LARGE SCALE GENOMIC DNA]</scope>
    <source>
        <strain evidence="1">NLD-2019</strain>
        <tissue evidence="1">Leaf</tissue>
    </source>
</reference>
<dbReference type="AlphaFoldDB" id="A0A5N6N1F7"/>
<accession>A0A5N6N1F7</accession>
<sequence>MLLILLICAAENRTPKVCFIAAVGWMETCRRVSGMTRSVLKLPDLNRYTTTLFLVTHLNRNSQIPTSSHAKTLIFSNLFIKNTKYHTITQIEIGYPHFLTICDLNVSWVYQKYLIARTNKLGVTREALAMGKGSDQHLEGRFRALVGFRIHERGAEGWYQRTAKGDWSSQKTDRQEPMLLVLLLCAADNRTPKAKFTKLALGMEFTKTVSCTMVQVLIFVIFT</sequence>
<protein>
    <submittedName>
        <fullName evidence="1">Uncharacterized protein</fullName>
    </submittedName>
</protein>
<keyword evidence="2" id="KW-1185">Reference proteome</keyword>
<organism evidence="1 2">
    <name type="scientific">Mikania micrantha</name>
    <name type="common">bitter vine</name>
    <dbReference type="NCBI Taxonomy" id="192012"/>
    <lineage>
        <taxon>Eukaryota</taxon>
        <taxon>Viridiplantae</taxon>
        <taxon>Streptophyta</taxon>
        <taxon>Embryophyta</taxon>
        <taxon>Tracheophyta</taxon>
        <taxon>Spermatophyta</taxon>
        <taxon>Magnoliopsida</taxon>
        <taxon>eudicotyledons</taxon>
        <taxon>Gunneridae</taxon>
        <taxon>Pentapetalae</taxon>
        <taxon>asterids</taxon>
        <taxon>campanulids</taxon>
        <taxon>Asterales</taxon>
        <taxon>Asteraceae</taxon>
        <taxon>Asteroideae</taxon>
        <taxon>Heliantheae alliance</taxon>
        <taxon>Eupatorieae</taxon>
        <taxon>Mikania</taxon>
    </lineage>
</organism>